<dbReference type="InterPro" id="IPR014710">
    <property type="entry name" value="RmlC-like_jellyroll"/>
</dbReference>
<keyword evidence="3" id="KW-1185">Reference proteome</keyword>
<proteinExistence type="predicted"/>
<evidence type="ECO:0000259" key="1">
    <source>
        <dbReference type="Pfam" id="PF12973"/>
    </source>
</evidence>
<sequence>MTLQVQHHISDELLLDFASGTLAEGWSIAVATHLALCPSCRNRLSFMEHAGGELLEAVDIDQTSSATDSWQAMKRRLAAETDKPAAQAKPRAAAANDAVLPEPLRSYLGADVDGLKWRALGRGAYHIPIKTGDTESQVRLLRIPAGKPVPEHSHGGRELTLVLKGAFTDGSSVFRRGDLEEADETLTHQPVATPEEDCICLAVTDAPLKFKSLIVRLVQPVLGI</sequence>
<evidence type="ECO:0000313" key="3">
    <source>
        <dbReference type="Proteomes" id="UP000247536"/>
    </source>
</evidence>
<dbReference type="Pfam" id="PF12973">
    <property type="entry name" value="Cupin_7"/>
    <property type="match status" value="1"/>
</dbReference>
<gene>
    <name evidence="2" type="ORF">DMY87_22710</name>
</gene>
<dbReference type="Proteomes" id="UP000247536">
    <property type="component" value="Unassembled WGS sequence"/>
</dbReference>
<dbReference type="NCBIfam" id="TIGR02451">
    <property type="entry name" value="anti_sig_ChrR"/>
    <property type="match status" value="1"/>
</dbReference>
<dbReference type="CDD" id="cd20301">
    <property type="entry name" value="cupin_ChrR"/>
    <property type="match status" value="1"/>
</dbReference>
<feature type="domain" description="ChrR-like cupin" evidence="1">
    <location>
        <begin position="111"/>
        <end position="203"/>
    </location>
</feature>
<dbReference type="Gene3D" id="2.60.120.10">
    <property type="entry name" value="Jelly Rolls"/>
    <property type="match status" value="1"/>
</dbReference>
<organism evidence="2 3">
    <name type="scientific">Rhizobium wuzhouense</name>
    <dbReference type="NCBI Taxonomy" id="1986026"/>
    <lineage>
        <taxon>Bacteria</taxon>
        <taxon>Pseudomonadati</taxon>
        <taxon>Pseudomonadota</taxon>
        <taxon>Alphaproteobacteria</taxon>
        <taxon>Hyphomicrobiales</taxon>
        <taxon>Rhizobiaceae</taxon>
        <taxon>Rhizobium/Agrobacterium group</taxon>
        <taxon>Rhizobium</taxon>
    </lineage>
</organism>
<accession>A0ABX5NL85</accession>
<dbReference type="InterPro" id="IPR025979">
    <property type="entry name" value="ChrR-like_cupin_dom"/>
</dbReference>
<name>A0ABX5NL85_9HYPH</name>
<dbReference type="SUPFAM" id="SSF51182">
    <property type="entry name" value="RmlC-like cupins"/>
    <property type="match status" value="1"/>
</dbReference>
<protein>
    <submittedName>
        <fullName evidence="2">Transcriptional regulator</fullName>
    </submittedName>
</protein>
<evidence type="ECO:0000313" key="2">
    <source>
        <dbReference type="EMBL" id="PYB70089.1"/>
    </source>
</evidence>
<dbReference type="RefSeq" id="WP_110793914.1">
    <property type="nucleotide sequence ID" value="NZ_QJRY01000011.1"/>
</dbReference>
<dbReference type="InterPro" id="IPR041916">
    <property type="entry name" value="Anti_sigma_zinc_sf"/>
</dbReference>
<dbReference type="InterPro" id="IPR012807">
    <property type="entry name" value="Anti-sigma_ChrR"/>
</dbReference>
<dbReference type="Gene3D" id="1.10.10.1320">
    <property type="entry name" value="Anti-sigma factor, zinc-finger domain"/>
    <property type="match status" value="1"/>
</dbReference>
<reference evidence="2 3" key="1">
    <citation type="submission" date="2018-06" db="EMBL/GenBank/DDBJ databases">
        <title>Rhizobium wuzhouense sp. nov., isolated from roots of Oryza officinalis.</title>
        <authorList>
            <person name="Yuan T."/>
        </authorList>
    </citation>
    <scope>NUCLEOTIDE SEQUENCE [LARGE SCALE GENOMIC DNA]</scope>
    <source>
        <strain evidence="2 3">W44</strain>
    </source>
</reference>
<dbReference type="EMBL" id="QJRY01000011">
    <property type="protein sequence ID" value="PYB70089.1"/>
    <property type="molecule type" value="Genomic_DNA"/>
</dbReference>
<dbReference type="InterPro" id="IPR011051">
    <property type="entry name" value="RmlC_Cupin_sf"/>
</dbReference>
<comment type="caution">
    <text evidence="2">The sequence shown here is derived from an EMBL/GenBank/DDBJ whole genome shotgun (WGS) entry which is preliminary data.</text>
</comment>